<dbReference type="PIRSF" id="PIRSF029745">
    <property type="entry name" value="FhaC"/>
    <property type="match status" value="1"/>
</dbReference>
<evidence type="ECO:0000256" key="4">
    <source>
        <dbReference type="SAM" id="SignalP"/>
    </source>
</evidence>
<dbReference type="STRING" id="29488.KS18_15225"/>
<dbReference type="Gene3D" id="2.40.160.50">
    <property type="entry name" value="membrane protein fhac: a member of the omp85/tpsb transporter family"/>
    <property type="match status" value="1"/>
</dbReference>
<dbReference type="AlphaFoldDB" id="A0A1G5QTE4"/>
<dbReference type="GO" id="GO:0098046">
    <property type="term" value="C:type V protein secretion system complex"/>
    <property type="evidence" value="ECO:0007669"/>
    <property type="project" value="TreeGrafter"/>
</dbReference>
<feature type="domain" description="Polypeptide-transport-associated ShlB-type" evidence="6">
    <location>
        <begin position="77"/>
        <end position="152"/>
    </location>
</feature>
<evidence type="ECO:0000259" key="6">
    <source>
        <dbReference type="Pfam" id="PF08479"/>
    </source>
</evidence>
<dbReference type="PANTHER" id="PTHR34597">
    <property type="entry name" value="SLR1661 PROTEIN"/>
    <property type="match status" value="1"/>
</dbReference>
<feature type="domain" description="Haemolysin activator HlyB C-terminal" evidence="5">
    <location>
        <begin position="210"/>
        <end position="526"/>
    </location>
</feature>
<protein>
    <submittedName>
        <fullName evidence="8">Hemolysin activation/secretion protein</fullName>
    </submittedName>
</protein>
<feature type="signal peptide" evidence="4">
    <location>
        <begin position="1"/>
        <end position="25"/>
    </location>
</feature>
<dbReference type="Pfam" id="PF03865">
    <property type="entry name" value="ShlB"/>
    <property type="match status" value="1"/>
</dbReference>
<organism evidence="8 9">
    <name type="scientific">Photorhabdus luminescens</name>
    <name type="common">Xenorhabdus luminescens</name>
    <dbReference type="NCBI Taxonomy" id="29488"/>
    <lineage>
        <taxon>Bacteria</taxon>
        <taxon>Pseudomonadati</taxon>
        <taxon>Pseudomonadota</taxon>
        <taxon>Gammaproteobacteria</taxon>
        <taxon>Enterobacterales</taxon>
        <taxon>Morganellaceae</taxon>
        <taxon>Photorhabdus</taxon>
    </lineage>
</organism>
<feature type="domain" description="ShlB POTRA" evidence="7">
    <location>
        <begin position="153"/>
        <end position="205"/>
    </location>
</feature>
<dbReference type="Pfam" id="PF17287">
    <property type="entry name" value="POTRA_3"/>
    <property type="match status" value="1"/>
</dbReference>
<keyword evidence="2" id="KW-0812">Transmembrane</keyword>
<evidence type="ECO:0000256" key="2">
    <source>
        <dbReference type="ARBA" id="ARBA00022692"/>
    </source>
</evidence>
<evidence type="ECO:0000259" key="7">
    <source>
        <dbReference type="Pfam" id="PF17287"/>
    </source>
</evidence>
<accession>A0A1G5QTE4</accession>
<dbReference type="PANTHER" id="PTHR34597:SF3">
    <property type="entry name" value="OUTER MEMBRANE TRANSPORTER CDIB"/>
    <property type="match status" value="1"/>
</dbReference>
<name>A0A1G5QTE4_PHOLU</name>
<dbReference type="Proteomes" id="UP000183223">
    <property type="component" value="Unassembled WGS sequence"/>
</dbReference>
<dbReference type="Pfam" id="PF08479">
    <property type="entry name" value="POTRA_2"/>
    <property type="match status" value="1"/>
</dbReference>
<keyword evidence="4" id="KW-0732">Signal</keyword>
<evidence type="ECO:0000313" key="9">
    <source>
        <dbReference type="Proteomes" id="UP000183223"/>
    </source>
</evidence>
<keyword evidence="1" id="KW-1134">Transmembrane beta strand</keyword>
<evidence type="ECO:0000256" key="3">
    <source>
        <dbReference type="ARBA" id="ARBA00023237"/>
    </source>
</evidence>
<dbReference type="RefSeq" id="WP_049584742.1">
    <property type="nucleotide sequence ID" value="NZ_CAWQXX010000038.1"/>
</dbReference>
<keyword evidence="1" id="KW-0472">Membrane</keyword>
<keyword evidence="9" id="KW-1185">Reference proteome</keyword>
<dbReference type="GeneID" id="45657648"/>
<dbReference type="InterPro" id="IPR005565">
    <property type="entry name" value="Hemolysn_activator_HlyB_C"/>
</dbReference>
<evidence type="ECO:0000256" key="1">
    <source>
        <dbReference type="ARBA" id="ARBA00022452"/>
    </source>
</evidence>
<dbReference type="GO" id="GO:0046819">
    <property type="term" value="P:protein secretion by the type V secretion system"/>
    <property type="evidence" value="ECO:0007669"/>
    <property type="project" value="TreeGrafter"/>
</dbReference>
<proteinExistence type="predicted"/>
<dbReference type="InterPro" id="IPR013686">
    <property type="entry name" value="Polypept-transport_assoc_ShlB"/>
</dbReference>
<reference evidence="9" key="1">
    <citation type="submission" date="2016-10" db="EMBL/GenBank/DDBJ databases">
        <authorList>
            <person name="Varghese N."/>
            <person name="Submissions S."/>
        </authorList>
    </citation>
    <scope>NUCLEOTIDE SEQUENCE [LARGE SCALE GENOMIC DNA]</scope>
    <source>
        <strain evidence="9">ATCC 29999</strain>
    </source>
</reference>
<keyword evidence="3" id="KW-0998">Cell outer membrane</keyword>
<dbReference type="InterPro" id="IPR051544">
    <property type="entry name" value="TPS_OM_transporter"/>
</dbReference>
<feature type="chain" id="PRO_5010204973" evidence="4">
    <location>
        <begin position="26"/>
        <end position="563"/>
    </location>
</feature>
<dbReference type="InterPro" id="IPR027282">
    <property type="entry name" value="TPS"/>
</dbReference>
<gene>
    <name evidence="8" type="ORF">SAMN02982990_02311</name>
</gene>
<evidence type="ECO:0000259" key="5">
    <source>
        <dbReference type="Pfam" id="PF03865"/>
    </source>
</evidence>
<sequence length="563" mass="62211">MESIFVCLRKLIVSVLFAISGQAYASEFISPADQEVITQQQKSLLQQAQQQREALRNNITLSPDLVPEIDGAKSVCHTVHHIQFEGAESLSLSAREKLIQPYLSRCLILPDINELVRKVSNAYIERGYVTSRAGLRAQDLSTGMLIITVSEGKVESITLDGEKSLSLKMVFPGMVGNILNLRDIEQGMEQLNRLPSQQITIDIQPGKQPGYSAVILKRISTRLPVGASLGIDNSGQKSTGTGQINASVNVDNLLHLADQWSLSASRNSDFRNNHHSRSFSSNVTIPYGGWLFSYQYAWNDSFQKVPIGSQTYRYEGDNQTHRLVINRTLYRDGEQKLTLNAGITHRQTTNLFAGKKLSISSPILSVANLGLNYSSVLAGGYITFNPALSYGLPVLGATKDDPHFPDAPRSQFRKFNLSASYFIPVTDSVYYLSSIYGQTTSHNLYASERLSLGGQYSVRGFKEQYLTGNRGGYWRNELNWQVAALPVGELTLTGALDTGWLQGKTGQIDGDKIYGGNVTGTALGVSLTNRRFNQTMTLGTPLTHPDHLKPDNWVVYWSASLIF</sequence>
<dbReference type="OrthoDB" id="290122at2"/>
<dbReference type="GO" id="GO:0008320">
    <property type="term" value="F:protein transmembrane transporter activity"/>
    <property type="evidence" value="ECO:0007669"/>
    <property type="project" value="TreeGrafter"/>
</dbReference>
<evidence type="ECO:0000313" key="8">
    <source>
        <dbReference type="EMBL" id="SCZ64946.1"/>
    </source>
</evidence>
<dbReference type="InterPro" id="IPR035251">
    <property type="entry name" value="ShlB_POTRA"/>
</dbReference>
<dbReference type="Gene3D" id="3.10.20.310">
    <property type="entry name" value="membrane protein fhac"/>
    <property type="match status" value="1"/>
</dbReference>
<dbReference type="EMBL" id="FMWJ01000009">
    <property type="protein sequence ID" value="SCZ64946.1"/>
    <property type="molecule type" value="Genomic_DNA"/>
</dbReference>